<evidence type="ECO:0000256" key="1">
    <source>
        <dbReference type="ARBA" id="ARBA00023125"/>
    </source>
</evidence>
<accession>A0A2J6WNW5</accession>
<dbReference type="GO" id="GO:0003677">
    <property type="term" value="F:DNA binding"/>
    <property type="evidence" value="ECO:0007669"/>
    <property type="project" value="UniProtKB-KW"/>
</dbReference>
<name>A0A2J6WNW5_9BACT</name>
<proteinExistence type="predicted"/>
<dbReference type="PANTHER" id="PTHR30204:SF58">
    <property type="entry name" value="HTH-TYPE TRANSCRIPTIONAL REGULATOR YFMP"/>
    <property type="match status" value="1"/>
</dbReference>
<feature type="domain" description="HTH merR-type" evidence="2">
    <location>
        <begin position="6"/>
        <end position="75"/>
    </location>
</feature>
<dbReference type="NCBIfam" id="NF047375">
    <property type="entry name" value="HeatShock_HspR"/>
    <property type="match status" value="1"/>
</dbReference>
<evidence type="ECO:0000313" key="4">
    <source>
        <dbReference type="Proteomes" id="UP000242881"/>
    </source>
</evidence>
<evidence type="ECO:0000259" key="2">
    <source>
        <dbReference type="PROSITE" id="PS50937"/>
    </source>
</evidence>
<dbReference type="Gene3D" id="1.10.1660.10">
    <property type="match status" value="1"/>
</dbReference>
<dbReference type="InterPro" id="IPR047057">
    <property type="entry name" value="MerR_fam"/>
</dbReference>
<dbReference type="Proteomes" id="UP000242881">
    <property type="component" value="Unassembled WGS sequence"/>
</dbReference>
<dbReference type="GO" id="GO:0003700">
    <property type="term" value="F:DNA-binding transcription factor activity"/>
    <property type="evidence" value="ECO:0007669"/>
    <property type="project" value="InterPro"/>
</dbReference>
<organism evidence="3 4">
    <name type="scientific">Calditerrivibrio nitroreducens</name>
    <dbReference type="NCBI Taxonomy" id="477976"/>
    <lineage>
        <taxon>Bacteria</taxon>
        <taxon>Pseudomonadati</taxon>
        <taxon>Deferribacterota</taxon>
        <taxon>Deferribacteres</taxon>
        <taxon>Deferribacterales</taxon>
        <taxon>Calditerrivibrionaceae</taxon>
    </lineage>
</organism>
<dbReference type="Pfam" id="PF13411">
    <property type="entry name" value="MerR_1"/>
    <property type="match status" value="1"/>
</dbReference>
<dbReference type="SUPFAM" id="SSF46955">
    <property type="entry name" value="Putative DNA-binding domain"/>
    <property type="match status" value="1"/>
</dbReference>
<dbReference type="InterPro" id="IPR009061">
    <property type="entry name" value="DNA-bd_dom_put_sf"/>
</dbReference>
<dbReference type="PANTHER" id="PTHR30204">
    <property type="entry name" value="REDOX-CYCLING DRUG-SENSING TRANSCRIPTIONAL ACTIVATOR SOXR"/>
    <property type="match status" value="1"/>
</dbReference>
<keyword evidence="1" id="KW-0238">DNA-binding</keyword>
<dbReference type="PROSITE" id="PS50937">
    <property type="entry name" value="HTH_MERR_2"/>
    <property type="match status" value="1"/>
</dbReference>
<sequence>MKDRPLYAISIVAEMLNIHPQTLRQYERCELIKPSRTIGNVRLYSEEDIEKLKFIITLTRDMGVNLAGVEVILKMRQQMEEMRQQMEQMLDFIRKNIPNKQKKDEQILEINPSNTVIKVKIERE</sequence>
<evidence type="ECO:0000313" key="3">
    <source>
        <dbReference type="EMBL" id="PMP72055.1"/>
    </source>
</evidence>
<dbReference type="EMBL" id="PNIN01000028">
    <property type="protein sequence ID" value="PMP72055.1"/>
    <property type="molecule type" value="Genomic_DNA"/>
</dbReference>
<dbReference type="SMART" id="SM00422">
    <property type="entry name" value="HTH_MERR"/>
    <property type="match status" value="1"/>
</dbReference>
<comment type="caution">
    <text evidence="3">The sequence shown here is derived from an EMBL/GenBank/DDBJ whole genome shotgun (WGS) entry which is preliminary data.</text>
</comment>
<dbReference type="AlphaFoldDB" id="A0A2J6WNW5"/>
<reference evidence="3 4" key="1">
    <citation type="submission" date="2018-01" db="EMBL/GenBank/DDBJ databases">
        <title>Metagenomic assembled genomes from two thermal pools in the Uzon Caldera, Kamchatka, Russia.</title>
        <authorList>
            <person name="Wilkins L."/>
            <person name="Ettinger C."/>
        </authorList>
    </citation>
    <scope>NUCLEOTIDE SEQUENCE [LARGE SCALE GENOMIC DNA]</scope>
    <source>
        <strain evidence="3">ZAV-05</strain>
    </source>
</reference>
<protein>
    <submittedName>
        <fullName evidence="3">MerR family transcriptional regulator</fullName>
    </submittedName>
</protein>
<dbReference type="CDD" id="cd04766">
    <property type="entry name" value="HTH_HspR"/>
    <property type="match status" value="1"/>
</dbReference>
<gene>
    <name evidence="3" type="ORF">C0187_02535</name>
</gene>
<dbReference type="RefSeq" id="WP_424605202.1">
    <property type="nucleotide sequence ID" value="NZ_JBNAVA010000003.1"/>
</dbReference>
<dbReference type="InterPro" id="IPR000551">
    <property type="entry name" value="MerR-type_HTH_dom"/>
</dbReference>